<reference evidence="2" key="1">
    <citation type="submission" date="2017-02" db="UniProtKB">
        <authorList>
            <consortium name="WormBaseParasite"/>
        </authorList>
    </citation>
    <scope>IDENTIFICATION</scope>
</reference>
<sequence>MVEARTIQLHVGCVLLDATVFRSHAAAMHAEEIIEHVHDATKAVIHRQMLRWFADRCAADVATEAPIMKSASSNSVVMHPGVLL</sequence>
<name>A0A0M3HTG7_ASCLU</name>
<dbReference type="Proteomes" id="UP000036681">
    <property type="component" value="Unplaced"/>
</dbReference>
<accession>A0A0M3HTG7</accession>
<protein>
    <submittedName>
        <fullName evidence="2">Uncharacterized protein</fullName>
    </submittedName>
</protein>
<evidence type="ECO:0000313" key="1">
    <source>
        <dbReference type="Proteomes" id="UP000036681"/>
    </source>
</evidence>
<keyword evidence="1" id="KW-1185">Reference proteome</keyword>
<proteinExistence type="predicted"/>
<organism evidence="1 2">
    <name type="scientific">Ascaris lumbricoides</name>
    <name type="common">Giant roundworm</name>
    <dbReference type="NCBI Taxonomy" id="6252"/>
    <lineage>
        <taxon>Eukaryota</taxon>
        <taxon>Metazoa</taxon>
        <taxon>Ecdysozoa</taxon>
        <taxon>Nematoda</taxon>
        <taxon>Chromadorea</taxon>
        <taxon>Rhabditida</taxon>
        <taxon>Spirurina</taxon>
        <taxon>Ascaridomorpha</taxon>
        <taxon>Ascaridoidea</taxon>
        <taxon>Ascarididae</taxon>
        <taxon>Ascaris</taxon>
    </lineage>
</organism>
<dbReference type="AlphaFoldDB" id="A0A0M3HTG7"/>
<dbReference type="WBParaSite" id="ALUE_0000593201-mRNA-1">
    <property type="protein sequence ID" value="ALUE_0000593201-mRNA-1"/>
    <property type="gene ID" value="ALUE_0000593201"/>
</dbReference>
<evidence type="ECO:0000313" key="2">
    <source>
        <dbReference type="WBParaSite" id="ALUE_0000593201-mRNA-1"/>
    </source>
</evidence>